<evidence type="ECO:0000313" key="2">
    <source>
        <dbReference type="EMBL" id="PXF62687.1"/>
    </source>
</evidence>
<gene>
    <name evidence="2" type="ORF">DL796_10200</name>
</gene>
<proteinExistence type="predicted"/>
<dbReference type="InterPro" id="IPR007466">
    <property type="entry name" value="Peptidyl-Arg-deiminase_porph"/>
</dbReference>
<protein>
    <submittedName>
        <fullName evidence="2">Agmatine deiminase family protein</fullName>
    </submittedName>
</protein>
<dbReference type="AlphaFoldDB" id="A0A318D757"/>
<dbReference type="Proteomes" id="UP000247689">
    <property type="component" value="Unassembled WGS sequence"/>
</dbReference>
<name>A0A318D757_9GAMM</name>
<reference evidence="2 3" key="1">
    <citation type="submission" date="2018-05" db="EMBL/GenBank/DDBJ databases">
        <title>Kangiella spongicola genome sequence.</title>
        <authorList>
            <person name="Maclea K.S."/>
            <person name="Goen A.E."/>
            <person name="Kelley C."/>
            <person name="Underriner A."/>
            <person name="Silverwood T."/>
            <person name="Trachtenberg A.M."/>
        </authorList>
    </citation>
    <scope>NUCLEOTIDE SEQUENCE [LARGE SCALE GENOMIC DNA]</scope>
    <source>
        <strain evidence="2 3">ATCC BAA-2076</strain>
    </source>
</reference>
<dbReference type="Gene3D" id="3.75.10.10">
    <property type="entry name" value="L-arginine/glycine Amidinotransferase, Chain A"/>
    <property type="match status" value="1"/>
</dbReference>
<evidence type="ECO:0000313" key="3">
    <source>
        <dbReference type="Proteomes" id="UP000247689"/>
    </source>
</evidence>
<dbReference type="SUPFAM" id="SSF55909">
    <property type="entry name" value="Pentein"/>
    <property type="match status" value="1"/>
</dbReference>
<dbReference type="OrthoDB" id="9808013at2"/>
<keyword evidence="1" id="KW-0378">Hydrolase</keyword>
<dbReference type="GO" id="GO:0004668">
    <property type="term" value="F:protein-arginine deiminase activity"/>
    <property type="evidence" value="ECO:0007669"/>
    <property type="project" value="InterPro"/>
</dbReference>
<keyword evidence="3" id="KW-1185">Reference proteome</keyword>
<dbReference type="PANTHER" id="PTHR31377">
    <property type="entry name" value="AGMATINE DEIMINASE-RELATED"/>
    <property type="match status" value="1"/>
</dbReference>
<dbReference type="PANTHER" id="PTHR31377:SF0">
    <property type="entry name" value="AGMATINE DEIMINASE-RELATED"/>
    <property type="match status" value="1"/>
</dbReference>
<dbReference type="Pfam" id="PF04371">
    <property type="entry name" value="PAD_porph"/>
    <property type="match status" value="1"/>
</dbReference>
<dbReference type="GO" id="GO:0047632">
    <property type="term" value="F:agmatine deiminase activity"/>
    <property type="evidence" value="ECO:0007669"/>
    <property type="project" value="TreeGrafter"/>
</dbReference>
<dbReference type="RefSeq" id="WP_110201596.1">
    <property type="nucleotide sequence ID" value="NZ_QICH01000003.1"/>
</dbReference>
<organism evidence="2 3">
    <name type="scientific">Kangiella spongicola</name>
    <dbReference type="NCBI Taxonomy" id="796379"/>
    <lineage>
        <taxon>Bacteria</taxon>
        <taxon>Pseudomonadati</taxon>
        <taxon>Pseudomonadota</taxon>
        <taxon>Gammaproteobacteria</taxon>
        <taxon>Kangiellales</taxon>
        <taxon>Kangiellaceae</taxon>
        <taxon>Kangiella</taxon>
    </lineage>
</organism>
<accession>A0A318D757</accession>
<dbReference type="GO" id="GO:0009446">
    <property type="term" value="P:putrescine biosynthetic process"/>
    <property type="evidence" value="ECO:0007669"/>
    <property type="project" value="InterPro"/>
</dbReference>
<comment type="caution">
    <text evidence="2">The sequence shown here is derived from an EMBL/GenBank/DDBJ whole genome shotgun (WGS) entry which is preliminary data.</text>
</comment>
<dbReference type="EMBL" id="QICH01000003">
    <property type="protein sequence ID" value="PXF62687.1"/>
    <property type="molecule type" value="Genomic_DNA"/>
</dbReference>
<sequence>MNNLSNRRWPAEWEPHKATWMAWPCRQEIWTHGIEKAQRAFAEVANTISEFEPVHMLIRAEDASVAQKLLSSDIELHFYALDDSWARDIAPLWVKESLVEESLVKETLNEGENSSSKPLALDFLFNAWGNKFTPYAHDAKVAEHITQLSQTKREAHDFVLEGGAIHGNGAGTLLTTEECLLHQNRNPRLDKNTIEQRLLQAFGAKEVIWLKNGLAGDLDTDGHIDNIACFVDEKTIITQSTADTHSENYSIYGDNKAIIKDVGFELIEIAEPEPRYSDGVRVPLSYINYYIANDIVVLPSFGCKQDEQAFSVMKDLYPSRQVKQIDANEILVGGGGIHCITMQQPLI</sequence>
<evidence type="ECO:0000256" key="1">
    <source>
        <dbReference type="ARBA" id="ARBA00022801"/>
    </source>
</evidence>